<evidence type="ECO:0000256" key="12">
    <source>
        <dbReference type="ARBA" id="ARBA00023145"/>
    </source>
</evidence>
<feature type="non-terminal residue" evidence="16">
    <location>
        <position position="1"/>
    </location>
</feature>
<dbReference type="PANTHER" id="PTHR11705:SF143">
    <property type="entry name" value="SLL0236 PROTEIN"/>
    <property type="match status" value="1"/>
</dbReference>
<evidence type="ECO:0000313" key="17">
    <source>
        <dbReference type="Proteomes" id="UP001159427"/>
    </source>
</evidence>
<evidence type="ECO:0000256" key="3">
    <source>
        <dbReference type="ARBA" id="ARBA00005988"/>
    </source>
</evidence>
<reference evidence="16 17" key="1">
    <citation type="submission" date="2022-05" db="EMBL/GenBank/DDBJ databases">
        <authorList>
            <consortium name="Genoscope - CEA"/>
            <person name="William W."/>
        </authorList>
    </citation>
    <scope>NUCLEOTIDE SEQUENCE [LARGE SCALE GENOMIC DNA]</scope>
</reference>
<dbReference type="SUPFAM" id="SSF54897">
    <property type="entry name" value="Protease propeptides/inhibitors"/>
    <property type="match status" value="1"/>
</dbReference>
<dbReference type="Pfam" id="PF00246">
    <property type="entry name" value="Peptidase_M14"/>
    <property type="match status" value="1"/>
</dbReference>
<evidence type="ECO:0000256" key="1">
    <source>
        <dbReference type="ARBA" id="ARBA00001947"/>
    </source>
</evidence>
<dbReference type="SUPFAM" id="SSF53187">
    <property type="entry name" value="Zn-dependent exopeptidases"/>
    <property type="match status" value="1"/>
</dbReference>
<dbReference type="InterPro" id="IPR036990">
    <property type="entry name" value="M14A-like_propep"/>
</dbReference>
<evidence type="ECO:0000259" key="15">
    <source>
        <dbReference type="PROSITE" id="PS52035"/>
    </source>
</evidence>
<evidence type="ECO:0000256" key="7">
    <source>
        <dbReference type="ARBA" id="ARBA00022729"/>
    </source>
</evidence>
<dbReference type="InterPro" id="IPR000834">
    <property type="entry name" value="Peptidase_M14"/>
</dbReference>
<protein>
    <recommendedName>
        <fullName evidence="15">Peptidase M14 domain-containing protein</fullName>
    </recommendedName>
</protein>
<dbReference type="PROSITE" id="PS52035">
    <property type="entry name" value="PEPTIDASE_M14"/>
    <property type="match status" value="1"/>
</dbReference>
<dbReference type="Gene3D" id="3.40.630.10">
    <property type="entry name" value="Zn peptidases"/>
    <property type="match status" value="1"/>
</dbReference>
<comment type="cofactor">
    <cofactor evidence="1">
        <name>Zn(2+)</name>
        <dbReference type="ChEBI" id="CHEBI:29105"/>
    </cofactor>
</comment>
<comment type="similarity">
    <text evidence="3 14">Belongs to the peptidase M14 family.</text>
</comment>
<evidence type="ECO:0000256" key="5">
    <source>
        <dbReference type="ARBA" id="ARBA00022670"/>
    </source>
</evidence>
<evidence type="ECO:0000256" key="6">
    <source>
        <dbReference type="ARBA" id="ARBA00022723"/>
    </source>
</evidence>
<dbReference type="PANTHER" id="PTHR11705">
    <property type="entry name" value="PROTEASE FAMILY M14 CARBOXYPEPTIDASE A,B"/>
    <property type="match status" value="1"/>
</dbReference>
<keyword evidence="9" id="KW-0862">Zinc</keyword>
<keyword evidence="17" id="KW-1185">Reference proteome</keyword>
<dbReference type="InterPro" id="IPR003146">
    <property type="entry name" value="M14A_act_pep"/>
</dbReference>
<organism evidence="16 17">
    <name type="scientific">Porites evermanni</name>
    <dbReference type="NCBI Taxonomy" id="104178"/>
    <lineage>
        <taxon>Eukaryota</taxon>
        <taxon>Metazoa</taxon>
        <taxon>Cnidaria</taxon>
        <taxon>Anthozoa</taxon>
        <taxon>Hexacorallia</taxon>
        <taxon>Scleractinia</taxon>
        <taxon>Fungiina</taxon>
        <taxon>Poritidae</taxon>
        <taxon>Porites</taxon>
    </lineage>
</organism>
<feature type="active site" description="Proton donor/acceptor" evidence="14">
    <location>
        <position position="360"/>
    </location>
</feature>
<evidence type="ECO:0000256" key="2">
    <source>
        <dbReference type="ARBA" id="ARBA00003091"/>
    </source>
</evidence>
<comment type="function">
    <text evidence="2">Extracellular metalloprotease that contributes to pathogenicity.</text>
</comment>
<dbReference type="SMART" id="SM00631">
    <property type="entry name" value="Zn_pept"/>
    <property type="match status" value="1"/>
</dbReference>
<keyword evidence="6" id="KW-0479">Metal-binding</keyword>
<dbReference type="CDD" id="cd03860">
    <property type="entry name" value="M14_CP_A-B_like"/>
    <property type="match status" value="1"/>
</dbReference>
<evidence type="ECO:0000256" key="10">
    <source>
        <dbReference type="ARBA" id="ARBA00023026"/>
    </source>
</evidence>
<evidence type="ECO:0000256" key="9">
    <source>
        <dbReference type="ARBA" id="ARBA00022833"/>
    </source>
</evidence>
<keyword evidence="12" id="KW-0865">Zymogen</keyword>
<gene>
    <name evidence="16" type="ORF">PEVE_00034538</name>
</gene>
<dbReference type="PROSITE" id="PS00132">
    <property type="entry name" value="CARBOXYPEPT_ZN_1"/>
    <property type="match status" value="1"/>
</dbReference>
<dbReference type="PRINTS" id="PR00765">
    <property type="entry name" value="CRBOXYPTASEA"/>
</dbReference>
<keyword evidence="10" id="KW-0843">Virulence</keyword>
<dbReference type="EMBL" id="CALNXI010000524">
    <property type="protein sequence ID" value="CAH3028640.1"/>
    <property type="molecule type" value="Genomic_DNA"/>
</dbReference>
<name>A0ABN8MJ89_9CNID</name>
<dbReference type="Gene3D" id="3.30.70.340">
    <property type="entry name" value="Metallocarboxypeptidase-like"/>
    <property type="match status" value="1"/>
</dbReference>
<keyword evidence="4" id="KW-0121">Carboxypeptidase</keyword>
<keyword evidence="7" id="KW-0732">Signal</keyword>
<evidence type="ECO:0000256" key="14">
    <source>
        <dbReference type="PROSITE-ProRule" id="PRU01379"/>
    </source>
</evidence>
<dbReference type="Proteomes" id="UP001159427">
    <property type="component" value="Unassembled WGS sequence"/>
</dbReference>
<feature type="domain" description="Peptidase M14" evidence="15">
    <location>
        <begin position="101"/>
        <end position="396"/>
    </location>
</feature>
<accession>A0ABN8MJ89</accession>
<keyword evidence="5" id="KW-0645">Protease</keyword>
<evidence type="ECO:0000313" key="16">
    <source>
        <dbReference type="EMBL" id="CAH3028640.1"/>
    </source>
</evidence>
<evidence type="ECO:0000256" key="11">
    <source>
        <dbReference type="ARBA" id="ARBA00023049"/>
    </source>
</evidence>
<dbReference type="InterPro" id="IPR057246">
    <property type="entry name" value="CARBOXYPEPT_ZN_1"/>
</dbReference>
<keyword evidence="8" id="KW-0378">Hydrolase</keyword>
<sequence>FFLILLLSFNRHKLYTAYPKSQAHVNFLDNLLKEGVDGIDFWTYPVPSLNPVEIHVEPASVQKLENRLSGAGIHYKMKAGDMRVLLDAEKASSRAGGFDSKYHRLGEIHSEIRNLASQHSDVASIFTLGRSYEGREQLAIKIKSGSVAKPLFFFNCGIHAREWISPATCMYMIRQILATRRTNSDVRFMLDKYEWVILPVFNLDGYEYTHTNNRMWRKTRRPYSGAYGADPNRNFNYHFAGVGTSQSPGSDIYTGPRPFSETVTHNVAKYLYRRRHELKGYIDFHAYSQLWMSPWGYTNAYPPKYDKMKKAMQAAIKALTAVHGTSYKYGPAAITIYPTTGDTTDWTFGVLGVVHSYCVELRPKSYSDGGFILPPDKIIPVGQETFAGLKALTRNME</sequence>
<evidence type="ECO:0000256" key="4">
    <source>
        <dbReference type="ARBA" id="ARBA00022645"/>
    </source>
</evidence>
<comment type="caution">
    <text evidence="16">The sequence shown here is derived from an EMBL/GenBank/DDBJ whole genome shotgun (WGS) entry which is preliminary data.</text>
</comment>
<keyword evidence="13" id="KW-1015">Disulfide bond</keyword>
<evidence type="ECO:0000256" key="8">
    <source>
        <dbReference type="ARBA" id="ARBA00022801"/>
    </source>
</evidence>
<dbReference type="Pfam" id="PF02244">
    <property type="entry name" value="Propep_M14"/>
    <property type="match status" value="1"/>
</dbReference>
<proteinExistence type="inferred from homology"/>
<keyword evidence="11" id="KW-0482">Metalloprotease</keyword>
<evidence type="ECO:0000256" key="13">
    <source>
        <dbReference type="ARBA" id="ARBA00023157"/>
    </source>
</evidence>